<feature type="non-terminal residue" evidence="1">
    <location>
        <position position="1"/>
    </location>
</feature>
<dbReference type="EMBL" id="ANIY01005652">
    <property type="protein sequence ID" value="ETP27627.1"/>
    <property type="molecule type" value="Genomic_DNA"/>
</dbReference>
<accession>W2XYP2</accession>
<proteinExistence type="predicted"/>
<protein>
    <submittedName>
        <fullName evidence="1">Uncharacterized protein</fullName>
    </submittedName>
</protein>
<evidence type="ECO:0000313" key="1">
    <source>
        <dbReference type="EMBL" id="ETP27627.1"/>
    </source>
</evidence>
<reference evidence="1 2" key="1">
    <citation type="submission" date="2013-11" db="EMBL/GenBank/DDBJ databases">
        <title>The Genome Sequence of Phytophthora parasitica P10297.</title>
        <authorList>
            <consortium name="The Broad Institute Genomics Platform"/>
            <person name="Russ C."/>
            <person name="Tyler B."/>
            <person name="Panabieres F."/>
            <person name="Shan W."/>
            <person name="Tripathy S."/>
            <person name="Grunwald N."/>
            <person name="Machado M."/>
            <person name="Johnson C.S."/>
            <person name="Walker B."/>
            <person name="Young S.K."/>
            <person name="Zeng Q."/>
            <person name="Gargeya S."/>
            <person name="Fitzgerald M."/>
            <person name="Haas B."/>
            <person name="Abouelleil A."/>
            <person name="Allen A.W."/>
            <person name="Alvarado L."/>
            <person name="Arachchi H.M."/>
            <person name="Berlin A.M."/>
            <person name="Chapman S.B."/>
            <person name="Gainer-Dewar J."/>
            <person name="Goldberg J."/>
            <person name="Griggs A."/>
            <person name="Gujja S."/>
            <person name="Hansen M."/>
            <person name="Howarth C."/>
            <person name="Imamovic A."/>
            <person name="Ireland A."/>
            <person name="Larimer J."/>
            <person name="McCowan C."/>
            <person name="Murphy C."/>
            <person name="Pearson M."/>
            <person name="Poon T.W."/>
            <person name="Priest M."/>
            <person name="Roberts A."/>
            <person name="Saif S."/>
            <person name="Shea T."/>
            <person name="Sisk P."/>
            <person name="Sykes S."/>
            <person name="Wortman J."/>
            <person name="Nusbaum C."/>
            <person name="Birren B."/>
        </authorList>
    </citation>
    <scope>NUCLEOTIDE SEQUENCE [LARGE SCALE GENOMIC DNA]</scope>
    <source>
        <strain evidence="1 2">P10297</strain>
    </source>
</reference>
<organism evidence="1 2">
    <name type="scientific">Phytophthora nicotianae P10297</name>
    <dbReference type="NCBI Taxonomy" id="1317064"/>
    <lineage>
        <taxon>Eukaryota</taxon>
        <taxon>Sar</taxon>
        <taxon>Stramenopiles</taxon>
        <taxon>Oomycota</taxon>
        <taxon>Peronosporomycetes</taxon>
        <taxon>Peronosporales</taxon>
        <taxon>Peronosporaceae</taxon>
        <taxon>Phytophthora</taxon>
    </lineage>
</organism>
<sequence length="150" mass="16687">ISSDMFDILYDGMLSIKGIAGAVANMTEPTAHFFPPTEAQYMTSHMYLDAEVLTELWLTHTKILSRLCLALMKDAKCDVFSALIAHKTIYDVKRNLRPPEDCKHRLAATLKALDPTAISVKQSEWEGCVASNFVAVISMLPRISILKQGE</sequence>
<dbReference type="AlphaFoldDB" id="W2XYP2"/>
<gene>
    <name evidence="1" type="ORF">F442_23097</name>
</gene>
<dbReference type="Proteomes" id="UP000018948">
    <property type="component" value="Unassembled WGS sequence"/>
</dbReference>
<name>W2XYP2_PHYNI</name>
<comment type="caution">
    <text evidence="1">The sequence shown here is derived from an EMBL/GenBank/DDBJ whole genome shotgun (WGS) entry which is preliminary data.</text>
</comment>
<feature type="non-terminal residue" evidence="1">
    <location>
        <position position="150"/>
    </location>
</feature>
<evidence type="ECO:0000313" key="2">
    <source>
        <dbReference type="Proteomes" id="UP000018948"/>
    </source>
</evidence>